<evidence type="ECO:0000256" key="5">
    <source>
        <dbReference type="ARBA" id="ARBA00022741"/>
    </source>
</evidence>
<reference evidence="12 13" key="1">
    <citation type="submission" date="2013-11" db="EMBL/GenBank/DDBJ databases">
        <title>Genome sequencing of Stegodyphus mimosarum.</title>
        <authorList>
            <person name="Bechsgaard J."/>
        </authorList>
    </citation>
    <scope>NUCLEOTIDE SEQUENCE [LARGE SCALE GENOMIC DNA]</scope>
</reference>
<dbReference type="GO" id="GO:0007346">
    <property type="term" value="P:regulation of mitotic cell cycle"/>
    <property type="evidence" value="ECO:0007669"/>
    <property type="project" value="TreeGrafter"/>
</dbReference>
<keyword evidence="6 12" id="KW-0418">Kinase</keyword>
<dbReference type="Gene3D" id="1.10.510.10">
    <property type="entry name" value="Transferase(Phosphotransferase) domain 1"/>
    <property type="match status" value="1"/>
</dbReference>
<feature type="domain" description="Protein kinase" evidence="11">
    <location>
        <begin position="51"/>
        <end position="302"/>
    </location>
</feature>
<gene>
    <name evidence="12" type="ORF">X975_12854</name>
</gene>
<accession>A0A087SWY6</accession>
<dbReference type="EC" id="2.7.11.22" evidence="2"/>
<evidence type="ECO:0000256" key="9">
    <source>
        <dbReference type="ARBA" id="ARBA00048367"/>
    </source>
</evidence>
<evidence type="ECO:0000256" key="10">
    <source>
        <dbReference type="PROSITE-ProRule" id="PRU10141"/>
    </source>
</evidence>
<evidence type="ECO:0000259" key="11">
    <source>
        <dbReference type="PROSITE" id="PS50011"/>
    </source>
</evidence>
<dbReference type="AlphaFoldDB" id="A0A087SWY6"/>
<dbReference type="FunFam" id="1.10.510.10:FF:000624">
    <property type="entry name" value="Mitogen-activated protein kinase"/>
    <property type="match status" value="1"/>
</dbReference>
<proteinExistence type="inferred from homology"/>
<dbReference type="FunFam" id="3.30.200.20:FF:000124">
    <property type="entry name" value="Cyclin-dependent kinase 4"/>
    <property type="match status" value="1"/>
</dbReference>
<dbReference type="GO" id="GO:0005524">
    <property type="term" value="F:ATP binding"/>
    <property type="evidence" value="ECO:0007669"/>
    <property type="project" value="UniProtKB-UniRule"/>
</dbReference>
<keyword evidence="5 10" id="KW-0547">Nucleotide-binding</keyword>
<dbReference type="Pfam" id="PF00069">
    <property type="entry name" value="Pkinase"/>
    <property type="match status" value="1"/>
</dbReference>
<dbReference type="OMA" id="XCEPELM"/>
<evidence type="ECO:0000256" key="7">
    <source>
        <dbReference type="ARBA" id="ARBA00022840"/>
    </source>
</evidence>
<evidence type="ECO:0000256" key="2">
    <source>
        <dbReference type="ARBA" id="ARBA00012425"/>
    </source>
</evidence>
<evidence type="ECO:0000313" key="13">
    <source>
        <dbReference type="Proteomes" id="UP000054359"/>
    </source>
</evidence>
<dbReference type="InterPro" id="IPR011009">
    <property type="entry name" value="Kinase-like_dom_sf"/>
</dbReference>
<sequence length="302" mass="34152">MSQAIPGLLHVPVEESGNSSGEGIKLISFDLRPFVVPEAHRCGKCRPVSDFDKLTHIGEGAYGTVYKARDKKSNEIVALKKLKIGKEYECMPLNFTREITILKTLRHDNIIDLRAVAVGRSFESTFLVLEYCAYGLARVIDEVGKPLLQQPQIKCIMQQLFSGVDYLHKRFVLHRDLNVSNILFTHSGCLKITDFGLSRHILPGSMTPNVVSRWYRAPEILFGSITYTSAIDMWSTGCIFAELLLKKPLFRADSDCDMIRLIIESLGTPTESIWPGLSKLPLLQNYDLWWQPSNKLSKTFED</sequence>
<feature type="binding site" evidence="10">
    <location>
        <position position="80"/>
    </location>
    <ligand>
        <name>ATP</name>
        <dbReference type="ChEBI" id="CHEBI:30616"/>
    </ligand>
</feature>
<name>A0A087SWY6_STEMI</name>
<evidence type="ECO:0000256" key="1">
    <source>
        <dbReference type="ARBA" id="ARBA00006485"/>
    </source>
</evidence>
<evidence type="ECO:0000256" key="6">
    <source>
        <dbReference type="ARBA" id="ARBA00022777"/>
    </source>
</evidence>
<dbReference type="OrthoDB" id="1732493at2759"/>
<evidence type="ECO:0000313" key="12">
    <source>
        <dbReference type="EMBL" id="KFM57375.1"/>
    </source>
</evidence>
<keyword evidence="3" id="KW-0723">Serine/threonine-protein kinase</keyword>
<dbReference type="InterPro" id="IPR050108">
    <property type="entry name" value="CDK"/>
</dbReference>
<dbReference type="Gene3D" id="3.30.200.20">
    <property type="entry name" value="Phosphorylase Kinase, domain 1"/>
    <property type="match status" value="1"/>
</dbReference>
<protein>
    <recommendedName>
        <fullName evidence="2">cyclin-dependent kinase</fullName>
        <ecNumber evidence="2">2.7.11.22</ecNumber>
    </recommendedName>
</protein>
<evidence type="ECO:0000256" key="3">
    <source>
        <dbReference type="ARBA" id="ARBA00022527"/>
    </source>
</evidence>
<dbReference type="GO" id="GO:0004693">
    <property type="term" value="F:cyclin-dependent protein serine/threonine kinase activity"/>
    <property type="evidence" value="ECO:0007669"/>
    <property type="project" value="UniProtKB-EC"/>
</dbReference>
<dbReference type="STRING" id="407821.A0A087SWY6"/>
<feature type="non-terminal residue" evidence="12">
    <location>
        <position position="302"/>
    </location>
</feature>
<keyword evidence="4" id="KW-0808">Transferase</keyword>
<dbReference type="PANTHER" id="PTHR24056">
    <property type="entry name" value="CELL DIVISION PROTEIN KINASE"/>
    <property type="match status" value="1"/>
</dbReference>
<comment type="catalytic activity">
    <reaction evidence="9">
        <text>L-seryl-[protein] + ATP = O-phospho-L-seryl-[protein] + ADP + H(+)</text>
        <dbReference type="Rhea" id="RHEA:17989"/>
        <dbReference type="Rhea" id="RHEA-COMP:9863"/>
        <dbReference type="Rhea" id="RHEA-COMP:11604"/>
        <dbReference type="ChEBI" id="CHEBI:15378"/>
        <dbReference type="ChEBI" id="CHEBI:29999"/>
        <dbReference type="ChEBI" id="CHEBI:30616"/>
        <dbReference type="ChEBI" id="CHEBI:83421"/>
        <dbReference type="ChEBI" id="CHEBI:456216"/>
        <dbReference type="EC" id="2.7.11.22"/>
    </reaction>
</comment>
<dbReference type="SUPFAM" id="SSF56112">
    <property type="entry name" value="Protein kinase-like (PK-like)"/>
    <property type="match status" value="1"/>
</dbReference>
<dbReference type="InterPro" id="IPR000719">
    <property type="entry name" value="Prot_kinase_dom"/>
</dbReference>
<dbReference type="EMBL" id="KK112333">
    <property type="protein sequence ID" value="KFM57375.1"/>
    <property type="molecule type" value="Genomic_DNA"/>
</dbReference>
<comment type="similarity">
    <text evidence="1">Belongs to the protein kinase superfamily. CMGC Ser/Thr protein kinase family. CDC2/CDKX subfamily.</text>
</comment>
<evidence type="ECO:0000256" key="4">
    <source>
        <dbReference type="ARBA" id="ARBA00022679"/>
    </source>
</evidence>
<keyword evidence="7 10" id="KW-0067">ATP-binding</keyword>
<dbReference type="PROSITE" id="PS00107">
    <property type="entry name" value="PROTEIN_KINASE_ATP"/>
    <property type="match status" value="1"/>
</dbReference>
<dbReference type="Proteomes" id="UP000054359">
    <property type="component" value="Unassembled WGS sequence"/>
</dbReference>
<comment type="catalytic activity">
    <reaction evidence="8">
        <text>L-threonyl-[protein] + ATP = O-phospho-L-threonyl-[protein] + ADP + H(+)</text>
        <dbReference type="Rhea" id="RHEA:46608"/>
        <dbReference type="Rhea" id="RHEA-COMP:11060"/>
        <dbReference type="Rhea" id="RHEA-COMP:11605"/>
        <dbReference type="ChEBI" id="CHEBI:15378"/>
        <dbReference type="ChEBI" id="CHEBI:30013"/>
        <dbReference type="ChEBI" id="CHEBI:30616"/>
        <dbReference type="ChEBI" id="CHEBI:61977"/>
        <dbReference type="ChEBI" id="CHEBI:456216"/>
        <dbReference type="EC" id="2.7.11.22"/>
    </reaction>
</comment>
<dbReference type="InterPro" id="IPR017441">
    <property type="entry name" value="Protein_kinase_ATP_BS"/>
</dbReference>
<dbReference type="PROSITE" id="PS50011">
    <property type="entry name" value="PROTEIN_KINASE_DOM"/>
    <property type="match status" value="1"/>
</dbReference>
<dbReference type="PANTHER" id="PTHR24056:SF508">
    <property type="entry name" value="CYCLIN-DEPENDENT KINASE 10"/>
    <property type="match status" value="1"/>
</dbReference>
<dbReference type="GO" id="GO:0005634">
    <property type="term" value="C:nucleus"/>
    <property type="evidence" value="ECO:0007669"/>
    <property type="project" value="TreeGrafter"/>
</dbReference>
<evidence type="ECO:0000256" key="8">
    <source>
        <dbReference type="ARBA" id="ARBA00047811"/>
    </source>
</evidence>
<keyword evidence="13" id="KW-1185">Reference proteome</keyword>
<organism evidence="12 13">
    <name type="scientific">Stegodyphus mimosarum</name>
    <name type="common">African social velvet spider</name>
    <dbReference type="NCBI Taxonomy" id="407821"/>
    <lineage>
        <taxon>Eukaryota</taxon>
        <taxon>Metazoa</taxon>
        <taxon>Ecdysozoa</taxon>
        <taxon>Arthropoda</taxon>
        <taxon>Chelicerata</taxon>
        <taxon>Arachnida</taxon>
        <taxon>Araneae</taxon>
        <taxon>Araneomorphae</taxon>
        <taxon>Entelegynae</taxon>
        <taxon>Eresoidea</taxon>
        <taxon>Eresidae</taxon>
        <taxon>Stegodyphus</taxon>
    </lineage>
</organism>